<dbReference type="SUPFAM" id="SSF52833">
    <property type="entry name" value="Thioredoxin-like"/>
    <property type="match status" value="1"/>
</dbReference>
<organism evidence="2 3">
    <name type="scientific">Dorcoceras hygrometricum</name>
    <dbReference type="NCBI Taxonomy" id="472368"/>
    <lineage>
        <taxon>Eukaryota</taxon>
        <taxon>Viridiplantae</taxon>
        <taxon>Streptophyta</taxon>
        <taxon>Embryophyta</taxon>
        <taxon>Tracheophyta</taxon>
        <taxon>Spermatophyta</taxon>
        <taxon>Magnoliopsida</taxon>
        <taxon>eudicotyledons</taxon>
        <taxon>Gunneridae</taxon>
        <taxon>Pentapetalae</taxon>
        <taxon>asterids</taxon>
        <taxon>lamiids</taxon>
        <taxon>Lamiales</taxon>
        <taxon>Gesneriaceae</taxon>
        <taxon>Didymocarpoideae</taxon>
        <taxon>Trichosporeae</taxon>
        <taxon>Loxocarpinae</taxon>
        <taxon>Dorcoceras</taxon>
    </lineage>
</organism>
<protein>
    <recommendedName>
        <fullName evidence="4">Diacylglycerol O-acyltransferase 3, cytosolic</fullName>
    </recommendedName>
</protein>
<feature type="compositionally biased region" description="Basic residues" evidence="1">
    <location>
        <begin position="68"/>
        <end position="80"/>
    </location>
</feature>
<feature type="region of interest" description="Disordered" evidence="1">
    <location>
        <begin position="66"/>
        <end position="104"/>
    </location>
</feature>
<name>A0A2Z7AIS5_9LAMI</name>
<dbReference type="Proteomes" id="UP000250235">
    <property type="component" value="Unassembled WGS sequence"/>
</dbReference>
<reference evidence="2 3" key="1">
    <citation type="journal article" date="2015" name="Proc. Natl. Acad. Sci. U.S.A.">
        <title>The resurrection genome of Boea hygrometrica: A blueprint for survival of dehydration.</title>
        <authorList>
            <person name="Xiao L."/>
            <person name="Yang G."/>
            <person name="Zhang L."/>
            <person name="Yang X."/>
            <person name="Zhao S."/>
            <person name="Ji Z."/>
            <person name="Zhou Q."/>
            <person name="Hu M."/>
            <person name="Wang Y."/>
            <person name="Chen M."/>
            <person name="Xu Y."/>
            <person name="Jin H."/>
            <person name="Xiao X."/>
            <person name="Hu G."/>
            <person name="Bao F."/>
            <person name="Hu Y."/>
            <person name="Wan P."/>
            <person name="Li L."/>
            <person name="Deng X."/>
            <person name="Kuang T."/>
            <person name="Xiang C."/>
            <person name="Zhu J.K."/>
            <person name="Oliver M.J."/>
            <person name="He Y."/>
        </authorList>
    </citation>
    <scope>NUCLEOTIDE SEQUENCE [LARGE SCALE GENOMIC DNA]</scope>
    <source>
        <strain evidence="3">cv. XS01</strain>
    </source>
</reference>
<dbReference type="OrthoDB" id="913780at2759"/>
<dbReference type="Gene3D" id="3.40.30.10">
    <property type="entry name" value="Glutaredoxin"/>
    <property type="match status" value="1"/>
</dbReference>
<feature type="compositionally biased region" description="Low complexity" evidence="1">
    <location>
        <begin position="84"/>
        <end position="102"/>
    </location>
</feature>
<dbReference type="CDD" id="cd02980">
    <property type="entry name" value="TRX_Fd_family"/>
    <property type="match status" value="1"/>
</dbReference>
<dbReference type="AlphaFoldDB" id="A0A2Z7AIS5"/>
<gene>
    <name evidence="2" type="ORF">F511_27101</name>
</gene>
<accession>A0A2Z7AIS5</accession>
<dbReference type="EMBL" id="KV017166">
    <property type="protein sequence ID" value="KZV18999.1"/>
    <property type="molecule type" value="Genomic_DNA"/>
</dbReference>
<evidence type="ECO:0000313" key="2">
    <source>
        <dbReference type="EMBL" id="KZV18999.1"/>
    </source>
</evidence>
<dbReference type="InterPro" id="IPR036249">
    <property type="entry name" value="Thioredoxin-like_sf"/>
</dbReference>
<evidence type="ECO:0000256" key="1">
    <source>
        <dbReference type="SAM" id="MobiDB-lite"/>
    </source>
</evidence>
<proteinExistence type="predicted"/>
<evidence type="ECO:0000313" key="3">
    <source>
        <dbReference type="Proteomes" id="UP000250235"/>
    </source>
</evidence>
<keyword evidence="3" id="KW-1185">Reference proteome</keyword>
<sequence>MKMKKKKQMKLLKGLSRDLHAFTEMGFGLNTNNPDSDLLHQVKGASISEAADLLLEQLQKLRAEKHLEKKRRQEQKKLAKSMRSSLNPVEMSSSSSESSSDSECGEVIDMKKGLKLTQPKLEEASPPPVLLNEPISPFTCTPCTAATLSAEITSNEGTLETECSSKLEVCMGGKCKKSGAAAILDEFKKAVGIEGAVSGCKCMGKCREGPNVRVLRDDSSSVPTGNNPLFIGVGLEDVDTIVSNFLGDQHDFAPAT</sequence>
<evidence type="ECO:0008006" key="4">
    <source>
        <dbReference type="Google" id="ProtNLM"/>
    </source>
</evidence>